<dbReference type="PANTHER" id="PTHR43111:SF1">
    <property type="entry name" value="ALDEHYDE DEHYDROGENASE B-RELATED"/>
    <property type="match status" value="1"/>
</dbReference>
<reference evidence="1" key="2">
    <citation type="submission" date="2023-05" db="EMBL/GenBank/DDBJ databases">
        <authorList>
            <consortium name="Lawrence Berkeley National Laboratory"/>
            <person name="Steindorff A."/>
            <person name="Hensen N."/>
            <person name="Bonometti L."/>
            <person name="Westerberg I."/>
            <person name="Brannstrom I.O."/>
            <person name="Guillou S."/>
            <person name="Cros-Aarteil S."/>
            <person name="Calhoun S."/>
            <person name="Haridas S."/>
            <person name="Kuo A."/>
            <person name="Mondo S."/>
            <person name="Pangilinan J."/>
            <person name="Riley R."/>
            <person name="Labutti K."/>
            <person name="Andreopoulos B."/>
            <person name="Lipzen A."/>
            <person name="Chen C."/>
            <person name="Yanf M."/>
            <person name="Daum C."/>
            <person name="Ng V."/>
            <person name="Clum A."/>
            <person name="Ohm R."/>
            <person name="Martin F."/>
            <person name="Silar P."/>
            <person name="Natvig D."/>
            <person name="Lalanne C."/>
            <person name="Gautier V."/>
            <person name="Ament-Velasquez S.L."/>
            <person name="Kruys A."/>
            <person name="Hutchinson M.I."/>
            <person name="Powell A.J."/>
            <person name="Barry K."/>
            <person name="Miller A.N."/>
            <person name="Grigoriev I.V."/>
            <person name="Debuchy R."/>
            <person name="Gladieux P."/>
            <person name="Thoren M.H."/>
            <person name="Johannesson H."/>
        </authorList>
    </citation>
    <scope>NUCLEOTIDE SEQUENCE</scope>
    <source>
        <strain evidence="1">CBS 532.94</strain>
    </source>
</reference>
<dbReference type="InterPro" id="IPR016161">
    <property type="entry name" value="Ald_DH/histidinol_DH"/>
</dbReference>
<dbReference type="Gene3D" id="3.40.830.10">
    <property type="entry name" value="LigB-like"/>
    <property type="match status" value="1"/>
</dbReference>
<dbReference type="PANTHER" id="PTHR43111">
    <property type="entry name" value="ALDEHYDE DEHYDROGENASE B-RELATED"/>
    <property type="match status" value="1"/>
</dbReference>
<evidence type="ECO:0000313" key="1">
    <source>
        <dbReference type="EMBL" id="KAK4235269.1"/>
    </source>
</evidence>
<organism evidence="1 2">
    <name type="scientific">Achaetomium macrosporum</name>
    <dbReference type="NCBI Taxonomy" id="79813"/>
    <lineage>
        <taxon>Eukaryota</taxon>
        <taxon>Fungi</taxon>
        <taxon>Dikarya</taxon>
        <taxon>Ascomycota</taxon>
        <taxon>Pezizomycotina</taxon>
        <taxon>Sordariomycetes</taxon>
        <taxon>Sordariomycetidae</taxon>
        <taxon>Sordariales</taxon>
        <taxon>Chaetomiaceae</taxon>
        <taxon>Achaetomium</taxon>
    </lineage>
</organism>
<keyword evidence="2" id="KW-1185">Reference proteome</keyword>
<evidence type="ECO:0008006" key="3">
    <source>
        <dbReference type="Google" id="ProtNLM"/>
    </source>
</evidence>
<reference evidence="1" key="1">
    <citation type="journal article" date="2023" name="Mol. Phylogenet. Evol.">
        <title>Genome-scale phylogeny and comparative genomics of the fungal order Sordariales.</title>
        <authorList>
            <person name="Hensen N."/>
            <person name="Bonometti L."/>
            <person name="Westerberg I."/>
            <person name="Brannstrom I.O."/>
            <person name="Guillou S."/>
            <person name="Cros-Aarteil S."/>
            <person name="Calhoun S."/>
            <person name="Haridas S."/>
            <person name="Kuo A."/>
            <person name="Mondo S."/>
            <person name="Pangilinan J."/>
            <person name="Riley R."/>
            <person name="LaButti K."/>
            <person name="Andreopoulos B."/>
            <person name="Lipzen A."/>
            <person name="Chen C."/>
            <person name="Yan M."/>
            <person name="Daum C."/>
            <person name="Ng V."/>
            <person name="Clum A."/>
            <person name="Steindorff A."/>
            <person name="Ohm R.A."/>
            <person name="Martin F."/>
            <person name="Silar P."/>
            <person name="Natvig D.O."/>
            <person name="Lalanne C."/>
            <person name="Gautier V."/>
            <person name="Ament-Velasquez S.L."/>
            <person name="Kruys A."/>
            <person name="Hutchinson M.I."/>
            <person name="Powell A.J."/>
            <person name="Barry K."/>
            <person name="Miller A.N."/>
            <person name="Grigoriev I.V."/>
            <person name="Debuchy R."/>
            <person name="Gladieux P."/>
            <person name="Hiltunen Thoren M."/>
            <person name="Johannesson H."/>
        </authorList>
    </citation>
    <scope>NUCLEOTIDE SEQUENCE</scope>
    <source>
        <strain evidence="1">CBS 532.94</strain>
    </source>
</reference>
<dbReference type="EMBL" id="MU860282">
    <property type="protein sequence ID" value="KAK4235269.1"/>
    <property type="molecule type" value="Genomic_DNA"/>
</dbReference>
<dbReference type="GO" id="GO:0016491">
    <property type="term" value="F:oxidoreductase activity"/>
    <property type="evidence" value="ECO:0007669"/>
    <property type="project" value="InterPro"/>
</dbReference>
<dbReference type="AlphaFoldDB" id="A0AAN7C4J8"/>
<dbReference type="SUPFAM" id="SSF53720">
    <property type="entry name" value="ALDH-like"/>
    <property type="match status" value="1"/>
</dbReference>
<gene>
    <name evidence="1" type="ORF">C8A03DRAFT_46567</name>
</gene>
<dbReference type="InterPro" id="IPR016162">
    <property type="entry name" value="Ald_DH_N"/>
</dbReference>
<accession>A0AAN7C4J8</accession>
<sequence length="608" mass="66083">MSKPAEPFPKLQHTVADGCLGNVLFRRDQLRQLQECLRHNKDAAIGGIDSESENTPGEAFAEVHMALSAIELYHDNLKPTTQLAAEYRIAKGRDAPDAREAIGIFLVVPQKHVFAYSTLVPLAAAIAAENCVVVVLEQTLQTLASLLANILRDENHIQLIQTGNAPPGAPKLLLLPVQSLVVAIVDRTASVEEAAKAAVDARMEFSGRSPYVPDLVLMTGERSGLSRSRLSGSVQKATGAEARQDGIRAITSGTNSNIFDIVDRASLPSPGKVTERSLYVQAIRSLGDAVEVANDLCQSPMLTVYTIADLPSAKYLLQFILAYAGFADSIPAELGVRPKYCQLTLVTPFPSNLAGVLNGRQTNSGVEEALLKEAEVESRAPVRRISGYFESAVVIGLAPKAIPVVVGLGALEFNSANDWKKCGDEALANGIKGVLVMGAHWAAHTHTIDVATHPAPKKNPVAYVHPSNSFLIRIFPDSCPPTTIVLMSPWFDPHYHMHLGLALWPLRAEGYLLIGSDGAVHNLYRNVWETMIRQSVENVITRGGGPRLRRGVTGLMKHLLFRDAHATDDQLMSMFFVRGGLDWDCQSELKNVCNSQFTIGIWKGYRVQ</sequence>
<dbReference type="Gene3D" id="3.40.605.10">
    <property type="entry name" value="Aldehyde Dehydrogenase, Chain A, domain 1"/>
    <property type="match status" value="1"/>
</dbReference>
<protein>
    <recommendedName>
        <fullName evidence="3">Aldehyde dehydrogenase domain-containing protein</fullName>
    </recommendedName>
</protein>
<comment type="caution">
    <text evidence="1">The sequence shown here is derived from an EMBL/GenBank/DDBJ whole genome shotgun (WGS) entry which is preliminary data.</text>
</comment>
<dbReference type="Proteomes" id="UP001303760">
    <property type="component" value="Unassembled WGS sequence"/>
</dbReference>
<evidence type="ECO:0000313" key="2">
    <source>
        <dbReference type="Proteomes" id="UP001303760"/>
    </source>
</evidence>
<proteinExistence type="predicted"/>
<dbReference type="SUPFAM" id="SSF53213">
    <property type="entry name" value="LigB-like"/>
    <property type="match status" value="1"/>
</dbReference>
<name>A0AAN7C4J8_9PEZI</name>